<gene>
    <name evidence="1" type="ORF">Q604_UNBC11980G0001</name>
</gene>
<comment type="caution">
    <text evidence="1">The sequence shown here is derived from an EMBL/GenBank/DDBJ whole genome shotgun (WGS) entry which is preliminary data.</text>
</comment>
<dbReference type="GO" id="GO:0005829">
    <property type="term" value="C:cytosol"/>
    <property type="evidence" value="ECO:0007669"/>
    <property type="project" value="TreeGrafter"/>
</dbReference>
<protein>
    <submittedName>
        <fullName evidence="1">1,4-alpha-glucan branching enzyme GlgB</fullName>
    </submittedName>
</protein>
<sequence>GLSWGYQLMGYFGLEHSYGRPEEFQDFVEECHLNNIGVIVDWVPGHFTINDDALAYYDGTPTFEYQDHNKAHNYGWGALNFDLGKNEVQSFLISSIKFWIDFYH</sequence>
<feature type="non-terminal residue" evidence="1">
    <location>
        <position position="104"/>
    </location>
</feature>
<dbReference type="SUPFAM" id="SSF51445">
    <property type="entry name" value="(Trans)glycosidases"/>
    <property type="match status" value="1"/>
</dbReference>
<proteinExistence type="predicted"/>
<accession>W1XVS8</accession>
<feature type="non-terminal residue" evidence="1">
    <location>
        <position position="1"/>
    </location>
</feature>
<reference evidence="1" key="1">
    <citation type="submission" date="2013-12" db="EMBL/GenBank/DDBJ databases">
        <title>A Varibaculum cambriense genome reconstructed from a premature infant gut community with otherwise low bacterial novelty that shifts toward anaerobic metabolism during the third week of life.</title>
        <authorList>
            <person name="Brown C.T."/>
            <person name="Sharon I."/>
            <person name="Thomas B.C."/>
            <person name="Castelle C.J."/>
            <person name="Morowitz M.J."/>
            <person name="Banfield J.F."/>
        </authorList>
    </citation>
    <scope>NUCLEOTIDE SEQUENCE</scope>
</reference>
<dbReference type="EMBL" id="AZMM01011980">
    <property type="protein sequence ID" value="ETJ33570.1"/>
    <property type="molecule type" value="Genomic_DNA"/>
</dbReference>
<dbReference type="InterPro" id="IPR017853">
    <property type="entry name" value="GH"/>
</dbReference>
<organism evidence="1">
    <name type="scientific">human gut metagenome</name>
    <dbReference type="NCBI Taxonomy" id="408170"/>
    <lineage>
        <taxon>unclassified sequences</taxon>
        <taxon>metagenomes</taxon>
        <taxon>organismal metagenomes</taxon>
    </lineage>
</organism>
<dbReference type="AlphaFoldDB" id="W1XVS8"/>
<dbReference type="Gene3D" id="3.20.20.80">
    <property type="entry name" value="Glycosidases"/>
    <property type="match status" value="1"/>
</dbReference>
<name>W1XVS8_9ZZZZ</name>
<dbReference type="PANTHER" id="PTHR43651:SF3">
    <property type="entry name" value="1,4-ALPHA-GLUCAN-BRANCHING ENZYME"/>
    <property type="match status" value="1"/>
</dbReference>
<dbReference type="GO" id="GO:0003844">
    <property type="term" value="F:1,4-alpha-glucan branching enzyme activity"/>
    <property type="evidence" value="ECO:0007669"/>
    <property type="project" value="TreeGrafter"/>
</dbReference>
<dbReference type="PANTHER" id="PTHR43651">
    <property type="entry name" value="1,4-ALPHA-GLUCAN-BRANCHING ENZYME"/>
    <property type="match status" value="1"/>
</dbReference>
<evidence type="ECO:0000313" key="1">
    <source>
        <dbReference type="EMBL" id="ETJ33570.1"/>
    </source>
</evidence>
<dbReference type="GO" id="GO:0005978">
    <property type="term" value="P:glycogen biosynthetic process"/>
    <property type="evidence" value="ECO:0007669"/>
    <property type="project" value="TreeGrafter"/>
</dbReference>